<dbReference type="Pfam" id="PF01695">
    <property type="entry name" value="IstB_IS21"/>
    <property type="match status" value="1"/>
</dbReference>
<evidence type="ECO:0000313" key="4">
    <source>
        <dbReference type="Proteomes" id="UP000588186"/>
    </source>
</evidence>
<dbReference type="GO" id="GO:0006260">
    <property type="term" value="P:DNA replication"/>
    <property type="evidence" value="ECO:0007669"/>
    <property type="project" value="TreeGrafter"/>
</dbReference>
<evidence type="ECO:0000313" key="3">
    <source>
        <dbReference type="EMBL" id="CAD2075214.1"/>
    </source>
</evidence>
<gene>
    <name evidence="3" type="primary">dnaI</name>
    <name evidence="3" type="ORF">JEOPIN946_00958</name>
</gene>
<organism evidence="3 4">
    <name type="scientific">Phocicoccus pinnipedialis</name>
    <dbReference type="NCBI Taxonomy" id="110845"/>
    <lineage>
        <taxon>Bacteria</taxon>
        <taxon>Bacillati</taxon>
        <taxon>Bacillota</taxon>
        <taxon>Bacilli</taxon>
        <taxon>Bacillales</taxon>
        <taxon>Salinicoccaceae</taxon>
        <taxon>Phocicoccus</taxon>
    </lineage>
</organism>
<evidence type="ECO:0000259" key="2">
    <source>
        <dbReference type="Pfam" id="PF07319"/>
    </source>
</evidence>
<protein>
    <submittedName>
        <fullName evidence="3">Primosomal protein DnaI</fullName>
    </submittedName>
</protein>
<accession>A0A6V7RC70</accession>
<feature type="domain" description="Primosomal DnaI N-terminal" evidence="2">
    <location>
        <begin position="7"/>
        <end position="103"/>
    </location>
</feature>
<feature type="domain" description="IstB-like ATP-binding" evidence="1">
    <location>
        <begin position="153"/>
        <end position="315"/>
    </location>
</feature>
<evidence type="ECO:0000259" key="1">
    <source>
        <dbReference type="Pfam" id="PF01695"/>
    </source>
</evidence>
<dbReference type="Proteomes" id="UP000588186">
    <property type="component" value="Unassembled WGS sequence"/>
</dbReference>
<dbReference type="RefSeq" id="WP_235963113.1">
    <property type="nucleotide sequence ID" value="NZ_CAJEWB010000010.1"/>
</dbReference>
<dbReference type="SUPFAM" id="SSF52540">
    <property type="entry name" value="P-loop containing nucleoside triphosphate hydrolases"/>
    <property type="match status" value="1"/>
</dbReference>
<dbReference type="AlphaFoldDB" id="A0A6V7RC70"/>
<dbReference type="Gene3D" id="3.40.50.300">
    <property type="entry name" value="P-loop containing nucleotide triphosphate hydrolases"/>
    <property type="match status" value="1"/>
</dbReference>
<dbReference type="GO" id="GO:0005524">
    <property type="term" value="F:ATP binding"/>
    <property type="evidence" value="ECO:0007669"/>
    <property type="project" value="InterPro"/>
</dbReference>
<comment type="caution">
    <text evidence="3">The sequence shown here is derived from an EMBL/GenBank/DDBJ whole genome shotgun (WGS) entry which is preliminary data.</text>
</comment>
<dbReference type="PANTHER" id="PTHR30050:SF8">
    <property type="entry name" value="PRIMOSOMAL PROTEIN DNAI"/>
    <property type="match status" value="1"/>
</dbReference>
<dbReference type="InterPro" id="IPR027417">
    <property type="entry name" value="P-loop_NTPase"/>
</dbReference>
<dbReference type="InterPro" id="IPR002611">
    <property type="entry name" value="IstB_ATP-bd"/>
</dbReference>
<dbReference type="PANTHER" id="PTHR30050">
    <property type="entry name" value="CHROMOSOMAL REPLICATION INITIATOR PROTEIN DNAA"/>
    <property type="match status" value="1"/>
</dbReference>
<dbReference type="Pfam" id="PF07319">
    <property type="entry name" value="DnaI_N"/>
    <property type="match status" value="1"/>
</dbReference>
<name>A0A6V7RC70_9BACL</name>
<sequence>MIDVKSIGNIFNKVSAIDELKSRQNREEALIEEIVHSKKMQDFIKNHEGEVTRQMIVDDLINAKFYVEQKTECEVDENGECISHPEGLVHNLEVRNNRLHLYYTRCPVKEKQLEYEEKESLIKSFHISKDIKNASFDDLYHDSSSTRNDVIKRSIDAAISIVSGDEPKGLYIHGQFGVGKSFILGCIANELKEKSISTMMIYMPELLTDLKSGFKDGSTDEKLLAIKTAEVLMLDDLGAEDITVWSRDEVLTPILQSRMSRGLPTFISSNYSVDDLVELYSHTKNGAEDKIKSSRMVERIRALTDEVELTGLNYRHNQ</sequence>
<proteinExistence type="predicted"/>
<reference evidence="3 4" key="1">
    <citation type="submission" date="2020-07" db="EMBL/GenBank/DDBJ databases">
        <authorList>
            <person name="Criscuolo A."/>
        </authorList>
    </citation>
    <scope>NUCLEOTIDE SEQUENCE [LARGE SCALE GENOMIC DNA]</scope>
    <source>
        <strain evidence="3">CIP107946</strain>
    </source>
</reference>
<keyword evidence="4" id="KW-1185">Reference proteome</keyword>
<dbReference type="InterPro" id="IPR009928">
    <property type="entry name" value="DnaI_N"/>
</dbReference>
<dbReference type="CDD" id="cd00009">
    <property type="entry name" value="AAA"/>
    <property type="match status" value="1"/>
</dbReference>
<dbReference type="NCBIfam" id="NF006505">
    <property type="entry name" value="PRK08939.1"/>
    <property type="match status" value="1"/>
</dbReference>
<dbReference type="EMBL" id="CAJEWB010000010">
    <property type="protein sequence ID" value="CAD2075214.1"/>
    <property type="molecule type" value="Genomic_DNA"/>
</dbReference>